<accession>A0A1M6QA07</accession>
<dbReference type="GO" id="GO:0009117">
    <property type="term" value="P:nucleotide metabolic process"/>
    <property type="evidence" value="ECO:0007669"/>
    <property type="project" value="UniProtKB-KW"/>
</dbReference>
<evidence type="ECO:0000313" key="5">
    <source>
        <dbReference type="EMBL" id="SHK17109.1"/>
    </source>
</evidence>
<dbReference type="HAMAP" id="MF_00528">
    <property type="entry name" value="Maf"/>
    <property type="match status" value="1"/>
</dbReference>
<dbReference type="Proteomes" id="UP000190449">
    <property type="component" value="Unassembled WGS sequence"/>
</dbReference>
<feature type="site" description="Important for substrate specificity" evidence="4">
    <location>
        <position position="69"/>
    </location>
</feature>
<dbReference type="RefSeq" id="WP_073301971.1">
    <property type="nucleotide sequence ID" value="NZ_FRAW01000002.1"/>
</dbReference>
<dbReference type="Gene3D" id="3.90.950.10">
    <property type="match status" value="1"/>
</dbReference>
<dbReference type="AlphaFoldDB" id="A0A1M6QA07"/>
<evidence type="ECO:0000256" key="2">
    <source>
        <dbReference type="ARBA" id="ARBA00022801"/>
    </source>
</evidence>
<evidence type="ECO:0000313" key="8">
    <source>
        <dbReference type="Proteomes" id="UP000190449"/>
    </source>
</evidence>
<comment type="caution">
    <text evidence="4">Lacks conserved residue(s) required for the propagation of feature annotation.</text>
</comment>
<dbReference type="PANTHER" id="PTHR43213">
    <property type="entry name" value="BIFUNCTIONAL DTTP/UTP PYROPHOSPHATASE/METHYLTRANSFERASE PROTEIN-RELATED"/>
    <property type="match status" value="1"/>
</dbReference>
<dbReference type="EMBL" id="FRAW01000002">
    <property type="protein sequence ID" value="SHK17109.1"/>
    <property type="molecule type" value="Genomic_DNA"/>
</dbReference>
<dbReference type="GO" id="GO:0005737">
    <property type="term" value="C:cytoplasm"/>
    <property type="evidence" value="ECO:0007669"/>
    <property type="project" value="UniProtKB-SubCell"/>
</dbReference>
<evidence type="ECO:0000256" key="3">
    <source>
        <dbReference type="ARBA" id="ARBA00023080"/>
    </source>
</evidence>
<dbReference type="CDD" id="cd00555">
    <property type="entry name" value="Maf"/>
    <property type="match status" value="1"/>
</dbReference>
<evidence type="ECO:0000256" key="1">
    <source>
        <dbReference type="ARBA" id="ARBA00001968"/>
    </source>
</evidence>
<evidence type="ECO:0000313" key="7">
    <source>
        <dbReference type="Proteomes" id="UP000184275"/>
    </source>
</evidence>
<reference evidence="6 8" key="3">
    <citation type="submission" date="2017-02" db="EMBL/GenBank/DDBJ databases">
        <authorList>
            <person name="Peterson S.W."/>
        </authorList>
    </citation>
    <scope>NUCLEOTIDE SEQUENCE [LARGE SCALE GENOMIC DNA]</scope>
    <source>
        <strain evidence="6 8">ATCC 43854</strain>
    </source>
</reference>
<dbReference type="InterPro" id="IPR003697">
    <property type="entry name" value="Maf-like"/>
</dbReference>
<dbReference type="PIRSF" id="PIRSF006305">
    <property type="entry name" value="Maf"/>
    <property type="match status" value="1"/>
</dbReference>
<feature type="site" description="Important for substrate specificity" evidence="4">
    <location>
        <position position="12"/>
    </location>
</feature>
<dbReference type="InterPro" id="IPR029001">
    <property type="entry name" value="ITPase-like_fam"/>
</dbReference>
<dbReference type="GO" id="GO:0047429">
    <property type="term" value="F:nucleoside triphosphate diphosphatase activity"/>
    <property type="evidence" value="ECO:0007669"/>
    <property type="project" value="UniProtKB-EC"/>
</dbReference>
<accession>A0A1T4Q081</accession>
<comment type="cofactor">
    <cofactor evidence="1 4">
        <name>a divalent metal cation</name>
        <dbReference type="ChEBI" id="CHEBI:60240"/>
    </cofactor>
</comment>
<comment type="catalytic activity">
    <reaction evidence="4">
        <text>dTTP + H2O = dTMP + diphosphate + H(+)</text>
        <dbReference type="Rhea" id="RHEA:28534"/>
        <dbReference type="ChEBI" id="CHEBI:15377"/>
        <dbReference type="ChEBI" id="CHEBI:15378"/>
        <dbReference type="ChEBI" id="CHEBI:33019"/>
        <dbReference type="ChEBI" id="CHEBI:37568"/>
        <dbReference type="ChEBI" id="CHEBI:63528"/>
        <dbReference type="EC" id="3.6.1.9"/>
    </reaction>
</comment>
<keyword evidence="3 4" id="KW-0546">Nucleotide metabolism</keyword>
<dbReference type="SUPFAM" id="SSF52972">
    <property type="entry name" value="ITPase-like"/>
    <property type="match status" value="1"/>
</dbReference>
<comment type="function">
    <text evidence="4">Nucleoside triphosphate pyrophosphatase that hydrolyzes dTTP and UTP. May have a dual role in cell division arrest and in preventing the incorporation of modified nucleotides into cellular nucleic acids.</text>
</comment>
<evidence type="ECO:0000313" key="6">
    <source>
        <dbReference type="EMBL" id="SJZ96911.1"/>
    </source>
</evidence>
<feature type="site" description="Important for substrate specificity" evidence="4">
    <location>
        <position position="152"/>
    </location>
</feature>
<feature type="active site" description="Proton acceptor" evidence="4">
    <location>
        <position position="68"/>
    </location>
</feature>
<comment type="similarity">
    <text evidence="4">Belongs to the Maf family. YhdE subfamily.</text>
</comment>
<dbReference type="Pfam" id="PF02545">
    <property type="entry name" value="Maf"/>
    <property type="match status" value="1"/>
</dbReference>
<organism evidence="5 7">
    <name type="scientific">Fibrobacter intestinalis</name>
    <dbReference type="NCBI Taxonomy" id="28122"/>
    <lineage>
        <taxon>Bacteria</taxon>
        <taxon>Pseudomonadati</taxon>
        <taxon>Fibrobacterota</taxon>
        <taxon>Fibrobacteria</taxon>
        <taxon>Fibrobacterales</taxon>
        <taxon>Fibrobacteraceae</taxon>
        <taxon>Fibrobacter</taxon>
    </lineage>
</organism>
<keyword evidence="2 4" id="KW-0378">Hydrolase</keyword>
<sequence>MRTFVLASASPRRSAILSQLKIPFRVEPSDFDETADGLEAEDRPQKFAEGKALDVSRKFPQEYVLGFDTLVCLDGKALGKPKDSQEAVAMLRFLNGKRHKVISGVAIAFGGKIVSSAREVTDVVFRHLTDKFIEEYVASGEPMDKAGAYAIQGQGASLVKSVHGCFYNVVGLPVAKTLDLIAQLGDDNV</sequence>
<dbReference type="PANTHER" id="PTHR43213:SF5">
    <property type="entry name" value="BIFUNCTIONAL DTTP_UTP PYROPHOSPHATASE_METHYLTRANSFERASE PROTEIN-RELATED"/>
    <property type="match status" value="1"/>
</dbReference>
<dbReference type="Proteomes" id="UP000184275">
    <property type="component" value="Unassembled WGS sequence"/>
</dbReference>
<comment type="subcellular location">
    <subcellularLocation>
        <location evidence="4">Cytoplasm</location>
    </subcellularLocation>
</comment>
<proteinExistence type="inferred from homology"/>
<comment type="catalytic activity">
    <reaction evidence="4">
        <text>UTP + H2O = UMP + diphosphate + H(+)</text>
        <dbReference type="Rhea" id="RHEA:29395"/>
        <dbReference type="ChEBI" id="CHEBI:15377"/>
        <dbReference type="ChEBI" id="CHEBI:15378"/>
        <dbReference type="ChEBI" id="CHEBI:33019"/>
        <dbReference type="ChEBI" id="CHEBI:46398"/>
        <dbReference type="ChEBI" id="CHEBI:57865"/>
        <dbReference type="EC" id="3.6.1.9"/>
    </reaction>
</comment>
<keyword evidence="4" id="KW-0963">Cytoplasm</keyword>
<name>A0A1M6QA07_9BACT</name>
<keyword evidence="7" id="KW-1185">Reference proteome</keyword>
<reference evidence="7" key="1">
    <citation type="submission" date="2016-11" db="EMBL/GenBank/DDBJ databases">
        <authorList>
            <person name="Varghese N."/>
            <person name="Submissions S."/>
        </authorList>
    </citation>
    <scope>NUCLEOTIDE SEQUENCE [LARGE SCALE GENOMIC DNA]</scope>
    <source>
        <strain evidence="7">UWOS</strain>
    </source>
</reference>
<protein>
    <recommendedName>
        <fullName evidence="4">dTTP/UTP pyrophosphatase</fullName>
        <shortName evidence="4">dTTPase/UTPase</shortName>
        <ecNumber evidence="4">3.6.1.9</ecNumber>
    </recommendedName>
    <alternativeName>
        <fullName evidence="4">Nucleoside triphosphate pyrophosphatase</fullName>
    </alternativeName>
    <alternativeName>
        <fullName evidence="4">Nucleotide pyrophosphatase</fullName>
        <shortName evidence="4">Nucleotide PPase</shortName>
    </alternativeName>
</protein>
<dbReference type="STRING" id="28122.SAMN02745108_02112"/>
<evidence type="ECO:0000256" key="4">
    <source>
        <dbReference type="HAMAP-Rule" id="MF_00528"/>
    </source>
</evidence>
<dbReference type="NCBIfam" id="TIGR00172">
    <property type="entry name" value="maf"/>
    <property type="match status" value="1"/>
</dbReference>
<reference evidence="5" key="2">
    <citation type="submission" date="2016-11" db="EMBL/GenBank/DDBJ databases">
        <authorList>
            <person name="Jaros S."/>
            <person name="Januszkiewicz K."/>
            <person name="Wedrychowicz H."/>
        </authorList>
    </citation>
    <scope>NUCLEOTIDE SEQUENCE [LARGE SCALE GENOMIC DNA]</scope>
    <source>
        <strain evidence="5">UWOS</strain>
    </source>
</reference>
<dbReference type="EC" id="3.6.1.9" evidence="4"/>
<gene>
    <name evidence="6" type="ORF">SAMN02745108_02112</name>
    <name evidence="5" type="ORF">SAMN05720469_10214</name>
</gene>
<dbReference type="EMBL" id="FUWU01000040">
    <property type="protein sequence ID" value="SJZ96911.1"/>
    <property type="molecule type" value="Genomic_DNA"/>
</dbReference>